<dbReference type="OrthoDB" id="1862401at2759"/>
<dbReference type="GO" id="GO:0016747">
    <property type="term" value="F:acyltransferase activity, transferring groups other than amino-acyl groups"/>
    <property type="evidence" value="ECO:0007669"/>
    <property type="project" value="TreeGrafter"/>
</dbReference>
<evidence type="ECO:0000313" key="4">
    <source>
        <dbReference type="Proteomes" id="UP000016932"/>
    </source>
</evidence>
<reference evidence="3 4" key="1">
    <citation type="journal article" date="2012" name="PLoS Pathog.">
        <title>Diverse lifestyles and strategies of plant pathogenesis encoded in the genomes of eighteen Dothideomycetes fungi.</title>
        <authorList>
            <person name="Ohm R.A."/>
            <person name="Feau N."/>
            <person name="Henrissat B."/>
            <person name="Schoch C.L."/>
            <person name="Horwitz B.A."/>
            <person name="Barry K.W."/>
            <person name="Condon B.J."/>
            <person name="Copeland A.C."/>
            <person name="Dhillon B."/>
            <person name="Glaser F."/>
            <person name="Hesse C.N."/>
            <person name="Kosti I."/>
            <person name="LaButti K."/>
            <person name="Lindquist E.A."/>
            <person name="Lucas S."/>
            <person name="Salamov A.A."/>
            <person name="Bradshaw R.E."/>
            <person name="Ciuffetti L."/>
            <person name="Hamelin R.C."/>
            <person name="Kema G.H.J."/>
            <person name="Lawrence C."/>
            <person name="Scott J.A."/>
            <person name="Spatafora J.W."/>
            <person name="Turgeon B.G."/>
            <person name="de Wit P.J.G.M."/>
            <person name="Zhong S."/>
            <person name="Goodwin S.B."/>
            <person name="Grigoriev I.V."/>
        </authorList>
    </citation>
    <scope>NUCLEOTIDE SEQUENCE [LARGE SCALE GENOMIC DNA]</scope>
    <source>
        <strain evidence="3 4">CIRAD86</strain>
    </source>
</reference>
<dbReference type="InterPro" id="IPR054710">
    <property type="entry name" value="Tri101-like_N"/>
</dbReference>
<dbReference type="eggNOG" id="ENOG502T20N">
    <property type="taxonomic scope" value="Eukaryota"/>
</dbReference>
<sequence>MNRSIFITGPDPKLELVYSDVWLPGLYSRRVMVFELPSTSSHEKVIDVVTRALKALVQGTPELGADSVVVPNASPYDPKLPWRALAQGKGIELVIKDLSKEIPSYKDLEAAKFPLSAFRDDLLMPIPGSIMPEPQPVAKFQLSFIEGGVLLSVCIYHHLTDGNGMNTITKALGELCKQASEQSGDLPPRAMDTDRTIFKNLNGGLTDIKHHPAYNIDNTGAFIPGAHHDESPPETNTKESPAFTPHYYHLTPSKALALKSHASRHTPVSTHDAISASIWRNLIQTRVQTGELTDLNQLSTYTIPHNARKHLNLPSTFVGNCTYFIIAQAKISEILENEEDSIPFLARKIREALHKVDREVVEGMFTLRQQHTYDLSWWPILQAHNPEIVGFTSFYHSELLGDHWGSVMGGEVKHFSSTDSGAFGRMFPRAHFVGPKIFGEGGGGGGGGGCDVYIGIAREEGEFFRNNKGWGRFFKLRGE</sequence>
<dbReference type="PANTHER" id="PTHR31642:SF310">
    <property type="entry name" value="FATTY ALCOHOL:CAFFEOYL-COA ACYLTRANSFERASE"/>
    <property type="match status" value="1"/>
</dbReference>
<accession>M3AGW8</accession>
<dbReference type="KEGG" id="pfj:MYCFIDRAFT_214506"/>
<dbReference type="Pfam" id="PF22664">
    <property type="entry name" value="TRI-like_N"/>
    <property type="match status" value="1"/>
</dbReference>
<keyword evidence="4" id="KW-1185">Reference proteome</keyword>
<dbReference type="Proteomes" id="UP000016932">
    <property type="component" value="Unassembled WGS sequence"/>
</dbReference>
<dbReference type="InterPro" id="IPR050317">
    <property type="entry name" value="Plant_Fungal_Acyltransferase"/>
</dbReference>
<dbReference type="HOGENOM" id="CLU_026450_4_1_1"/>
<protein>
    <recommendedName>
        <fullName evidence="2">Trichothecene 3-O-acetyltransferase-like N-terminal domain-containing protein</fullName>
    </recommendedName>
</protein>
<dbReference type="GeneID" id="19338040"/>
<evidence type="ECO:0000259" key="2">
    <source>
        <dbReference type="Pfam" id="PF22664"/>
    </source>
</evidence>
<dbReference type="Gene3D" id="3.30.559.10">
    <property type="entry name" value="Chloramphenicol acetyltransferase-like domain"/>
    <property type="match status" value="2"/>
</dbReference>
<gene>
    <name evidence="3" type="ORF">MYCFIDRAFT_214506</name>
</gene>
<evidence type="ECO:0000256" key="1">
    <source>
        <dbReference type="ARBA" id="ARBA00022679"/>
    </source>
</evidence>
<organism evidence="3 4">
    <name type="scientific">Pseudocercospora fijiensis (strain CIRAD86)</name>
    <name type="common">Black leaf streak disease fungus</name>
    <name type="synonym">Mycosphaerella fijiensis</name>
    <dbReference type="NCBI Taxonomy" id="383855"/>
    <lineage>
        <taxon>Eukaryota</taxon>
        <taxon>Fungi</taxon>
        <taxon>Dikarya</taxon>
        <taxon>Ascomycota</taxon>
        <taxon>Pezizomycotina</taxon>
        <taxon>Dothideomycetes</taxon>
        <taxon>Dothideomycetidae</taxon>
        <taxon>Mycosphaerellales</taxon>
        <taxon>Mycosphaerellaceae</taxon>
        <taxon>Pseudocercospora</taxon>
    </lineage>
</organism>
<dbReference type="InterPro" id="IPR023213">
    <property type="entry name" value="CAT-like_dom_sf"/>
</dbReference>
<keyword evidence="1" id="KW-0808">Transferase</keyword>
<dbReference type="RefSeq" id="XP_007924440.1">
    <property type="nucleotide sequence ID" value="XM_007926249.1"/>
</dbReference>
<evidence type="ECO:0000313" key="3">
    <source>
        <dbReference type="EMBL" id="EME83796.1"/>
    </source>
</evidence>
<dbReference type="VEuPathDB" id="FungiDB:MYCFIDRAFT_214506"/>
<proteinExistence type="predicted"/>
<dbReference type="EMBL" id="KB446557">
    <property type="protein sequence ID" value="EME83796.1"/>
    <property type="molecule type" value="Genomic_DNA"/>
</dbReference>
<dbReference type="PANTHER" id="PTHR31642">
    <property type="entry name" value="TRICHOTHECENE 3-O-ACETYLTRANSFERASE"/>
    <property type="match status" value="1"/>
</dbReference>
<name>M3AGW8_PSEFD</name>
<feature type="domain" description="Trichothecene 3-O-acetyltransferase-like N-terminal" evidence="2">
    <location>
        <begin position="26"/>
        <end position="176"/>
    </location>
</feature>
<dbReference type="AlphaFoldDB" id="M3AGW8"/>